<dbReference type="PANTHER" id="PTHR44167:SF31">
    <property type="entry name" value="PROTEIN CBG02007"/>
    <property type="match status" value="1"/>
</dbReference>
<gene>
    <name evidence="4" type="ORF">ACFO8Q_09325</name>
</gene>
<sequence length="322" mass="36299">MGAHAVTSSDVRGRWNGRSYRIIRTLGSGANGQVYLALENNRKYALKLSTDATGIALEYRLLRQLQNKLQSGGTNTVQGFRLGPFVSDLDDAVMEDGKQVFFYTMEYIAGIPVSSYIRDIGFTAIRSIALQLLDFLQQLHEIGYAFGDLKAENVLVNPITGEVRLVDFGGATRLGEGIRQYTEWYDRATWHTGSRRAESGYDLFAAAMLLVKLLLPDTQKIIPGRSGFIKIRKHLSQSPATRAWLPMLEKAWRGGFRNARQMRVAVLQIPVSDREGKGSKGTGRFFRKIDRELSREWDWSHWLVIGSAVLSMSMVLRLFMVK</sequence>
<reference evidence="5" key="1">
    <citation type="journal article" date="2019" name="Int. J. Syst. Evol. Microbiol.">
        <title>The Global Catalogue of Microorganisms (GCM) 10K type strain sequencing project: providing services to taxonomists for standard genome sequencing and annotation.</title>
        <authorList>
            <consortium name="The Broad Institute Genomics Platform"/>
            <consortium name="The Broad Institute Genome Sequencing Center for Infectious Disease"/>
            <person name="Wu L."/>
            <person name="Ma J."/>
        </authorList>
    </citation>
    <scope>NUCLEOTIDE SEQUENCE [LARGE SCALE GENOMIC DNA]</scope>
    <source>
        <strain evidence="5">WYCCWR 12678</strain>
    </source>
</reference>
<dbReference type="InterPro" id="IPR011009">
    <property type="entry name" value="Kinase-like_dom_sf"/>
</dbReference>
<evidence type="ECO:0000313" key="4">
    <source>
        <dbReference type="EMBL" id="MFC4767561.1"/>
    </source>
</evidence>
<keyword evidence="2" id="KW-0472">Membrane</keyword>
<evidence type="ECO:0000313" key="5">
    <source>
        <dbReference type="Proteomes" id="UP001596002"/>
    </source>
</evidence>
<dbReference type="SUPFAM" id="SSF56112">
    <property type="entry name" value="Protein kinase-like (PK-like)"/>
    <property type="match status" value="1"/>
</dbReference>
<name>A0ABV9PZ72_9BACL</name>
<evidence type="ECO:0000259" key="3">
    <source>
        <dbReference type="PROSITE" id="PS50011"/>
    </source>
</evidence>
<dbReference type="InterPro" id="IPR000719">
    <property type="entry name" value="Prot_kinase_dom"/>
</dbReference>
<comment type="caution">
    <text evidence="4">The sequence shown here is derived from an EMBL/GenBank/DDBJ whole genome shotgun (WGS) entry which is preliminary data.</text>
</comment>
<dbReference type="EMBL" id="JBHSHC010000072">
    <property type="protein sequence ID" value="MFC4767561.1"/>
    <property type="molecule type" value="Genomic_DNA"/>
</dbReference>
<feature type="domain" description="Protein kinase" evidence="3">
    <location>
        <begin position="20"/>
        <end position="286"/>
    </location>
</feature>
<dbReference type="PANTHER" id="PTHR44167">
    <property type="entry name" value="OVARIAN-SPECIFIC SERINE/THREONINE-PROTEIN KINASE LOK-RELATED"/>
    <property type="match status" value="1"/>
</dbReference>
<dbReference type="SMART" id="SM00220">
    <property type="entry name" value="S_TKc"/>
    <property type="match status" value="1"/>
</dbReference>
<evidence type="ECO:0000256" key="2">
    <source>
        <dbReference type="SAM" id="Phobius"/>
    </source>
</evidence>
<accession>A0ABV9PZ72</accession>
<feature type="binding site" evidence="1">
    <location>
        <position position="47"/>
    </location>
    <ligand>
        <name>ATP</name>
        <dbReference type="ChEBI" id="CHEBI:30616"/>
    </ligand>
</feature>
<keyword evidence="1" id="KW-0067">ATP-binding</keyword>
<protein>
    <recommendedName>
        <fullName evidence="3">Protein kinase domain-containing protein</fullName>
    </recommendedName>
</protein>
<dbReference type="Pfam" id="PF00069">
    <property type="entry name" value="Pkinase"/>
    <property type="match status" value="1"/>
</dbReference>
<dbReference type="PROSITE" id="PS00107">
    <property type="entry name" value="PROTEIN_KINASE_ATP"/>
    <property type="match status" value="1"/>
</dbReference>
<feature type="transmembrane region" description="Helical" evidence="2">
    <location>
        <begin position="299"/>
        <end position="319"/>
    </location>
</feature>
<keyword evidence="2" id="KW-1133">Transmembrane helix</keyword>
<dbReference type="PROSITE" id="PS50011">
    <property type="entry name" value="PROTEIN_KINASE_DOM"/>
    <property type="match status" value="1"/>
</dbReference>
<dbReference type="Gene3D" id="3.30.200.20">
    <property type="entry name" value="Phosphorylase Kinase, domain 1"/>
    <property type="match status" value="1"/>
</dbReference>
<proteinExistence type="predicted"/>
<evidence type="ECO:0000256" key="1">
    <source>
        <dbReference type="PROSITE-ProRule" id="PRU10141"/>
    </source>
</evidence>
<dbReference type="Gene3D" id="1.10.510.10">
    <property type="entry name" value="Transferase(Phosphotransferase) domain 1"/>
    <property type="match status" value="1"/>
</dbReference>
<keyword evidence="1" id="KW-0547">Nucleotide-binding</keyword>
<dbReference type="InterPro" id="IPR017441">
    <property type="entry name" value="Protein_kinase_ATP_BS"/>
</dbReference>
<dbReference type="RefSeq" id="WP_380025483.1">
    <property type="nucleotide sequence ID" value="NZ_JBHSHC010000072.1"/>
</dbReference>
<keyword evidence="2" id="KW-0812">Transmembrane</keyword>
<dbReference type="Proteomes" id="UP001596002">
    <property type="component" value="Unassembled WGS sequence"/>
</dbReference>
<keyword evidence="5" id="KW-1185">Reference proteome</keyword>
<organism evidence="4 5">
    <name type="scientific">Effusibacillus consociatus</name>
    <dbReference type="NCBI Taxonomy" id="1117041"/>
    <lineage>
        <taxon>Bacteria</taxon>
        <taxon>Bacillati</taxon>
        <taxon>Bacillota</taxon>
        <taxon>Bacilli</taxon>
        <taxon>Bacillales</taxon>
        <taxon>Alicyclobacillaceae</taxon>
        <taxon>Effusibacillus</taxon>
    </lineage>
</organism>